<evidence type="ECO:0000313" key="8">
    <source>
        <dbReference type="EMBL" id="EFQ22543.1"/>
    </source>
</evidence>
<dbReference type="GO" id="GO:0019441">
    <property type="term" value="P:L-tryptophan catabolic process to kynurenine"/>
    <property type="evidence" value="ECO:0007669"/>
    <property type="project" value="TreeGrafter"/>
</dbReference>
<gene>
    <name evidence="4" type="primary">kynU</name>
    <name evidence="8" type="ORF">Apau_0105</name>
</gene>
<dbReference type="NCBIfam" id="TIGR01814">
    <property type="entry name" value="kynureninase"/>
    <property type="match status" value="1"/>
</dbReference>
<dbReference type="GO" id="GO:0043420">
    <property type="term" value="P:anthranilate metabolic process"/>
    <property type="evidence" value="ECO:0007669"/>
    <property type="project" value="TreeGrafter"/>
</dbReference>
<dbReference type="Pfam" id="PF22580">
    <property type="entry name" value="KYNU_C"/>
    <property type="match status" value="1"/>
</dbReference>
<evidence type="ECO:0000256" key="2">
    <source>
        <dbReference type="ARBA" id="ARBA00022801"/>
    </source>
</evidence>
<dbReference type="GO" id="GO:0030170">
    <property type="term" value="F:pyridoxal phosphate binding"/>
    <property type="evidence" value="ECO:0007669"/>
    <property type="project" value="UniProtKB-UniRule"/>
</dbReference>
<dbReference type="Gene3D" id="3.40.640.10">
    <property type="entry name" value="Type I PLP-dependent aspartate aminotransferase-like (Major domain)"/>
    <property type="match status" value="1"/>
</dbReference>
<dbReference type="OrthoDB" id="9812626at2"/>
<dbReference type="GO" id="GO:0097053">
    <property type="term" value="P:L-kynurenine catabolic process"/>
    <property type="evidence" value="ECO:0007669"/>
    <property type="project" value="UniProtKB-UniRule"/>
</dbReference>
<dbReference type="InterPro" id="IPR015421">
    <property type="entry name" value="PyrdxlP-dep_Trfase_major"/>
</dbReference>
<comment type="cofactor">
    <cofactor evidence="4 6">
        <name>pyridoxal 5'-phosphate</name>
        <dbReference type="ChEBI" id="CHEBI:597326"/>
    </cofactor>
</comment>
<dbReference type="InterPro" id="IPR010111">
    <property type="entry name" value="Kynureninase"/>
</dbReference>
<dbReference type="PANTHER" id="PTHR14084:SF0">
    <property type="entry name" value="KYNURENINASE"/>
    <property type="match status" value="1"/>
</dbReference>
<feature type="region of interest" description="Disordered" evidence="7">
    <location>
        <begin position="1"/>
        <end position="22"/>
    </location>
</feature>
<comment type="similarity">
    <text evidence="4 6">Belongs to the kynureninase family.</text>
</comment>
<name>E3CWN8_9BACT</name>
<feature type="binding site" evidence="4">
    <location>
        <begin position="128"/>
        <end position="131"/>
    </location>
    <ligand>
        <name>pyridoxal 5'-phosphate</name>
        <dbReference type="ChEBI" id="CHEBI:597326"/>
    </ligand>
</feature>
<feature type="binding site" evidence="4">
    <location>
        <position position="234"/>
    </location>
    <ligand>
        <name>pyridoxal 5'-phosphate</name>
        <dbReference type="ChEBI" id="CHEBI:597326"/>
    </ligand>
</feature>
<keyword evidence="3 4" id="KW-0663">Pyridoxal phosphate</keyword>
<feature type="modified residue" description="N6-(pyridoxal phosphate)lysine" evidence="4">
    <location>
        <position position="235"/>
    </location>
</feature>
<dbReference type="AlphaFoldDB" id="E3CWN8"/>
<feature type="binding site" evidence="4">
    <location>
        <position position="100"/>
    </location>
    <ligand>
        <name>pyridoxal 5'-phosphate</name>
        <dbReference type="ChEBI" id="CHEBI:597326"/>
    </ligand>
</feature>
<evidence type="ECO:0000256" key="4">
    <source>
        <dbReference type="HAMAP-Rule" id="MF_01970"/>
    </source>
</evidence>
<comment type="function">
    <text evidence="4 6">Catalyzes the cleavage of L-kynurenine (L-Kyn) and L-3-hydroxykynurenine (L-3OHKyn) into anthranilic acid (AA) and 3-hydroxyanthranilic acid (3-OHAA), respectively.</text>
</comment>
<feature type="compositionally biased region" description="Basic and acidic residues" evidence="7">
    <location>
        <begin position="1"/>
        <end position="15"/>
    </location>
</feature>
<dbReference type="InterPro" id="IPR015422">
    <property type="entry name" value="PyrdxlP-dep_Trfase_small"/>
</dbReference>
<dbReference type="GO" id="GO:0005737">
    <property type="term" value="C:cytoplasm"/>
    <property type="evidence" value="ECO:0007669"/>
    <property type="project" value="UniProtKB-UniRule"/>
</dbReference>
<dbReference type="EMBL" id="CM001022">
    <property type="protein sequence ID" value="EFQ22543.1"/>
    <property type="molecule type" value="Genomic_DNA"/>
</dbReference>
<evidence type="ECO:0000256" key="7">
    <source>
        <dbReference type="SAM" id="MobiDB-lite"/>
    </source>
</evidence>
<keyword evidence="9" id="KW-1185">Reference proteome</keyword>
<comment type="subunit">
    <text evidence="4 6">Homodimer.</text>
</comment>
<dbReference type="PIRSF" id="PIRSF038800">
    <property type="entry name" value="KYNU"/>
    <property type="match status" value="1"/>
</dbReference>
<feature type="binding site" evidence="4">
    <location>
        <position position="209"/>
    </location>
    <ligand>
        <name>pyridoxal 5'-phosphate</name>
        <dbReference type="ChEBI" id="CHEBI:597326"/>
    </ligand>
</feature>
<dbReference type="EC" id="3.7.1.3" evidence="4 5"/>
<dbReference type="PaxDb" id="584708-Apau_0105"/>
<evidence type="ECO:0000256" key="3">
    <source>
        <dbReference type="ARBA" id="ARBA00022898"/>
    </source>
</evidence>
<organism evidence="8 9">
    <name type="scientific">Aminomonas paucivorans DSM 12260</name>
    <dbReference type="NCBI Taxonomy" id="584708"/>
    <lineage>
        <taxon>Bacteria</taxon>
        <taxon>Thermotogati</taxon>
        <taxon>Synergistota</taxon>
        <taxon>Synergistia</taxon>
        <taxon>Synergistales</taxon>
        <taxon>Synergistaceae</taxon>
        <taxon>Aminomonas</taxon>
    </lineage>
</organism>
<sequence length="424" mass="46389">MSGRGMEEARRRDGGDPLARFRGRFHIPPGTLYMDGNSLGLASEDALASLERAAASWRDLGIRGWLEAKPDWFTYGERLGAKMAPLVGAFPDEVVLVGSTTANLHSLAATFYRPQGTRRRILADELNFPSDLYALASQVRLHGGDPERDLILARSADGRTLDEEALIALMDDTVALAVFPSVLYRSGQLLDLRRLAEAAHRRGIVIGFDCAHSAGAVPHRLHDDDADFAFWCTYKHLNGGPGSPAGLFLHRRHFGREPGLAGWFGTVKERQFDLAVDFEHQPSAGGWQMGTPCILSAAALDGALDLFAEAGMESVRAKSLELTGFLLDQAEARLTPLGFRAGTPREPERRGGHVALEHPEGWRICCALKARGIVPDFRPPQVVRLAPVALYTTFEEVERTVAALEEIVRNRKYEAFSAARAAVS</sequence>
<feature type="binding site" evidence="4">
    <location>
        <position position="263"/>
    </location>
    <ligand>
        <name>pyridoxal 5'-phosphate</name>
        <dbReference type="ChEBI" id="CHEBI:597326"/>
    </ligand>
</feature>
<dbReference type="RefSeq" id="WP_006299683.1">
    <property type="nucleotide sequence ID" value="NZ_CM001022.1"/>
</dbReference>
<dbReference type="HOGENOM" id="CLU_003433_4_0_0"/>
<keyword evidence="2 4" id="KW-0378">Hydrolase</keyword>
<evidence type="ECO:0000256" key="1">
    <source>
        <dbReference type="ARBA" id="ARBA00022642"/>
    </source>
</evidence>
<dbReference type="SUPFAM" id="SSF53383">
    <property type="entry name" value="PLP-dependent transferases"/>
    <property type="match status" value="1"/>
</dbReference>
<dbReference type="STRING" id="584708.Apau_0105"/>
<comment type="pathway">
    <text evidence="4 6">Cofactor biosynthesis; NAD(+) biosynthesis; quinolinate from L-kynurenine: step 2/3.</text>
</comment>
<feature type="binding site" evidence="4">
    <location>
        <position position="101"/>
    </location>
    <ligand>
        <name>pyridoxal 5'-phosphate</name>
        <dbReference type="ChEBI" id="CHEBI:597326"/>
    </ligand>
</feature>
<feature type="binding site" evidence="4">
    <location>
        <position position="291"/>
    </location>
    <ligand>
        <name>pyridoxal 5'-phosphate</name>
        <dbReference type="ChEBI" id="CHEBI:597326"/>
    </ligand>
</feature>
<dbReference type="HAMAP" id="MF_01970">
    <property type="entry name" value="Kynureninase"/>
    <property type="match status" value="1"/>
</dbReference>
<proteinExistence type="inferred from homology"/>
<reference evidence="8 9" key="1">
    <citation type="journal article" date="2010" name="Stand. Genomic Sci.">
        <title>Non-contiguous finished genome sequence of Aminomonas paucivorans type strain (GLU-3).</title>
        <authorList>
            <person name="Pitluck S."/>
            <person name="Yasawong M."/>
            <person name="Held B."/>
            <person name="Lapidus A."/>
            <person name="Nolan M."/>
            <person name="Copeland A."/>
            <person name="Lucas S."/>
            <person name="Del Rio T.G."/>
            <person name="Tice H."/>
            <person name="Cheng J.F."/>
            <person name="Chertkov O."/>
            <person name="Goodwin L."/>
            <person name="Tapia R."/>
            <person name="Han C."/>
            <person name="Liolios K."/>
            <person name="Ivanova N."/>
            <person name="Mavromatis K."/>
            <person name="Ovchinnikova G."/>
            <person name="Pati A."/>
            <person name="Chen A."/>
            <person name="Palaniappan K."/>
            <person name="Land M."/>
            <person name="Hauser L."/>
            <person name="Chang Y.J."/>
            <person name="Jeffries C.D."/>
            <person name="Pukall R."/>
            <person name="Spring S."/>
            <person name="Rohde M."/>
            <person name="Sikorski J."/>
            <person name="Goker M."/>
            <person name="Woyke T."/>
            <person name="Bristow J."/>
            <person name="Eisen J.A."/>
            <person name="Markowitz V."/>
            <person name="Hugenholtz P."/>
            <person name="Kyrpides N.C."/>
            <person name="Klenk H.P."/>
        </authorList>
    </citation>
    <scope>NUCLEOTIDE SEQUENCE [LARGE SCALE GENOMIC DNA]</scope>
    <source>
        <strain evidence="8 9">DSM 12260</strain>
    </source>
</reference>
<evidence type="ECO:0000256" key="6">
    <source>
        <dbReference type="PIRNR" id="PIRNR038800"/>
    </source>
</evidence>
<dbReference type="Gene3D" id="3.90.1150.10">
    <property type="entry name" value="Aspartate Aminotransferase, domain 1"/>
    <property type="match status" value="1"/>
</dbReference>
<dbReference type="GO" id="GO:0030429">
    <property type="term" value="F:kynureninase activity"/>
    <property type="evidence" value="ECO:0007669"/>
    <property type="project" value="UniProtKB-UniRule"/>
</dbReference>
<accession>E3CWN8</accession>
<dbReference type="GO" id="GO:0019805">
    <property type="term" value="P:quinolinate biosynthetic process"/>
    <property type="evidence" value="ECO:0007669"/>
    <property type="project" value="UniProtKB-UniRule"/>
</dbReference>
<comment type="catalytic activity">
    <reaction evidence="4 6">
        <text>L-kynurenine + H2O = anthranilate + L-alanine + H(+)</text>
        <dbReference type="Rhea" id="RHEA:16813"/>
        <dbReference type="ChEBI" id="CHEBI:15377"/>
        <dbReference type="ChEBI" id="CHEBI:15378"/>
        <dbReference type="ChEBI" id="CHEBI:16567"/>
        <dbReference type="ChEBI" id="CHEBI:57959"/>
        <dbReference type="ChEBI" id="CHEBI:57972"/>
        <dbReference type="EC" id="3.7.1.3"/>
    </reaction>
</comment>
<comment type="pathway">
    <text evidence="4 6">Amino-acid degradation; L-kynurenine degradation; L-alanine and anthranilate from L-kynurenine: step 1/1.</text>
</comment>
<dbReference type="PANTHER" id="PTHR14084">
    <property type="entry name" value="KYNURENINASE"/>
    <property type="match status" value="1"/>
</dbReference>
<feature type="binding site" evidence="4">
    <location>
        <position position="212"/>
    </location>
    <ligand>
        <name>pyridoxal 5'-phosphate</name>
        <dbReference type="ChEBI" id="CHEBI:597326"/>
    </ligand>
</feature>
<comment type="catalytic activity">
    <reaction evidence="6">
        <text>3-hydroxy-L-kynurenine + H2O = 3-hydroxyanthranilate + L-alanine + H(+)</text>
        <dbReference type="Rhea" id="RHEA:25143"/>
        <dbReference type="ChEBI" id="CHEBI:15377"/>
        <dbReference type="ChEBI" id="CHEBI:15378"/>
        <dbReference type="ChEBI" id="CHEBI:36559"/>
        <dbReference type="ChEBI" id="CHEBI:57972"/>
        <dbReference type="ChEBI" id="CHEBI:58125"/>
        <dbReference type="EC" id="3.7.1.3"/>
    </reaction>
</comment>
<keyword evidence="1 4" id="KW-0662">Pyridine nucleotide biosynthesis</keyword>
<evidence type="ECO:0000256" key="5">
    <source>
        <dbReference type="NCBIfam" id="TIGR01814"/>
    </source>
</evidence>
<dbReference type="UniPathway" id="UPA00253">
    <property type="reaction ID" value="UER00329"/>
</dbReference>
<dbReference type="InterPro" id="IPR015424">
    <property type="entry name" value="PyrdxlP-dep_Trfase"/>
</dbReference>
<dbReference type="UniPathway" id="UPA00334">
    <property type="reaction ID" value="UER00455"/>
</dbReference>
<dbReference type="GO" id="GO:0009435">
    <property type="term" value="P:NAD+ biosynthetic process"/>
    <property type="evidence" value="ECO:0007669"/>
    <property type="project" value="UniProtKB-UniRule"/>
</dbReference>
<evidence type="ECO:0000313" key="9">
    <source>
        <dbReference type="Proteomes" id="UP000005096"/>
    </source>
</evidence>
<dbReference type="eggNOG" id="COG3844">
    <property type="taxonomic scope" value="Bacteria"/>
</dbReference>
<comment type="caution">
    <text evidence="4">Lacks conserved residue(s) required for the propagation of feature annotation.</text>
</comment>
<dbReference type="Proteomes" id="UP000005096">
    <property type="component" value="Chromosome"/>
</dbReference>
<protein>
    <recommendedName>
        <fullName evidence="4 5">Kynureninase</fullName>
        <ecNumber evidence="4 5">3.7.1.3</ecNumber>
    </recommendedName>
    <alternativeName>
        <fullName evidence="4">L-kynurenine hydrolase</fullName>
    </alternativeName>
</protein>